<comment type="caution">
    <text evidence="2">The sequence shown here is derived from an EMBL/GenBank/DDBJ whole genome shotgun (WGS) entry which is preliminary data.</text>
</comment>
<gene>
    <name evidence="2" type="ORF">CDCA_CDCA04G1230</name>
</gene>
<feature type="region of interest" description="Disordered" evidence="1">
    <location>
        <begin position="1883"/>
        <end position="1921"/>
    </location>
</feature>
<protein>
    <recommendedName>
        <fullName evidence="4">Separase</fullName>
    </recommendedName>
</protein>
<feature type="compositionally biased region" description="Low complexity" evidence="1">
    <location>
        <begin position="371"/>
        <end position="386"/>
    </location>
</feature>
<evidence type="ECO:0000313" key="2">
    <source>
        <dbReference type="EMBL" id="KAK4535205.1"/>
    </source>
</evidence>
<accession>A0AAV9ISC5</accession>
<keyword evidence="3" id="KW-1185">Reference proteome</keyword>
<evidence type="ECO:0008006" key="4">
    <source>
        <dbReference type="Google" id="ProtNLM"/>
    </source>
</evidence>
<feature type="compositionally biased region" description="Low complexity" evidence="1">
    <location>
        <begin position="229"/>
        <end position="258"/>
    </location>
</feature>
<feature type="compositionally biased region" description="Low complexity" evidence="1">
    <location>
        <begin position="1460"/>
        <end position="1469"/>
    </location>
</feature>
<feature type="region of interest" description="Disordered" evidence="1">
    <location>
        <begin position="1712"/>
        <end position="1734"/>
    </location>
</feature>
<proteinExistence type="predicted"/>
<feature type="region of interest" description="Disordered" evidence="1">
    <location>
        <begin position="1403"/>
        <end position="1515"/>
    </location>
</feature>
<feature type="region of interest" description="Disordered" evidence="1">
    <location>
        <begin position="335"/>
        <end position="411"/>
    </location>
</feature>
<sequence>MSETVAGDGAVSDSPEAHTAASTREPEPSGVRSGSDELRLLEELDALEQLRLSTPPPPPSPFDEEITSKAGGPTGLRPGDCERARRLSSRLVVDSVEGTDDFPPEEAGTTGETAEAAASAAAQRRESSVSLVTARAAHGDGGSASARRREDDKWSGPPTSDSVVREIIGRAPVVAGTTDWSDDFLLEAVPNEDPTAAPASGSTATGSVASGSWARACTPRPRVGTPTPSCVRSGGQRSRCGSGAALAASSGPASAAAPRECSPCLTRSAESRRLGSPAGKHLRERSPESYSTMPLSPRARVLSRTRQLHNHMEPHDPRLRARSLYGSDTGARLVSAEAPSEHAVGRAASVVPRWESSSPTDHRTGDPAGHSARATAATDTSSSSTSGGESDWDADDSAIGEAPSATTGSQVDAFTVPRTLFAQSGGLFSRTEADTIPGFFRMVDRARLSYRGRIIVRYPKPSVLVYSKMPETGKNQFSEKELERWLVQFVACAPNAERDKEEVPDDAVALSEEAGRPLTAARIEATARACTRLYRSAAYPAVLRGILRLLSDPAAIVDLLTAASTGGEPETSRRTFSMLLHLIRLLRRLLRHFPVETALYRRTCEALSALTRQFSSAGCPAFSDALRCELAELLIHYGADAFGMPPPVLERQVLQLLERVLRNRPQWPRSVGGVGHNAAGATTTATTSASECRSLHLYVRALFILFACLNELTPADWQPGRHDALEADAVTAFIEDMLMRRQPPAAETATGATGWLVEHLRTACLPQLPKWCWARSRCSLVLGTWASAHGDFATAESHLFEALYVLSRCDECEAAGSPRTIELSEAALTAYADTLLRNDKYRFAIAALRAAANAYEAREGQPPHLLLQRMREVALSQQDYVRAAQAGFALLSTACHCGRSIEALHLTAQLARIMTDAGWFMRAESLLAAVWHAFDACAAEDGAAAAATTDALEGRSSGGCNGPSRHRRSRSLSHSDPGSSIEQHLFELLMLLAEVHLRTGRLQEALLPLQRLLQVPLLWKEAIVHRKMAEVWLRLGVPDRCLAACAQFMAIAVAAVAGRADDVCRRSVSSASTESWSTSHSARSRLRAPPETAILALLYAGRLPEALQEVDRAIECTSARRLRNLARLAHLRGTVLYEWTRADGQDGVASATERQPWPQRSQLALPRKIRDQLLMDVPPTFSADAADVCRRNGAPPTPTANRRELVLAAQLCYEAAAQLYHIMSDEVYASLSALAAVQVQIEWEFERRWLRGALPEPHAALQRAEQCECLSTASAPPWNALKEGVIDAAYVIAEANLVQPSLDASLSMAELMVLCGDGEAALAFMREAWATLSSLLVDGRHGRFAFEAEASFTLVHELTRLCERLVKLLMCFSREVVNEMLAVLDVYHGLVFLRLQTRERSRRVSEEWAVRTGTADAGREKEDVRGEAPPPPPSRETTRAPLGGGGTRRLLSAALHRRPTTQTQRATPPESNGSHPARVQSATPSESHPASSLPPSKTPSQRSISSQRSRDASATRLVDAAYTRVLRDVLLDTARSETAQLHQLLRGLEWSDADSPQVHATIAGADDARTLAWSMLQRCELQTERYRRGEISASEYSRLNEDALETWLDAMSRQADDAAVEAMEEMPRELLAEVLYVCRVGEVLLMYQPRDGFRQWMHMPRPFSDGAETTELDACSSVVVRGGVDVGEEAAPASDGVLCALRPVRISATGAHKDGQRLGSCREPTAGVPDQASPPSVDAVLAWRHLLAIEPQQWWGCRDEPLHPKPNTQSTATPFPRPSLYTVIGDPTLLMLPWELLLDVPLLRAFTLRDMRSSRQRLQGAVEQIAQVVVFGEETAAAIMPGRSRARETAPATSTTAAASAKSAGRPHLRWIQRWRRAWEATMGSDRRTRVSRSPRPIRAADTTSAPRSRPTGGNTGSKAMAAAAVAPVRIIPVRQFIGAVREPPADTGLFGARAPWPFRASAARAAAVEVRRGNGDWRPPPPSPLAAASNEVIGAAGVRRDARNGLRELDTVNALCIFPYADLLEPCKTVSRLRALCRNAVVAFVADAQAGAFHDALTVAFRQTLQPARHATVQMLLTALARECLQRRLQVVFFHHLSVE</sequence>
<feature type="compositionally biased region" description="Basic and acidic residues" evidence="1">
    <location>
        <begin position="1417"/>
        <end position="1426"/>
    </location>
</feature>
<evidence type="ECO:0000313" key="3">
    <source>
        <dbReference type="Proteomes" id="UP001301350"/>
    </source>
</evidence>
<feature type="compositionally biased region" description="Low complexity" evidence="1">
    <location>
        <begin position="1849"/>
        <end position="1864"/>
    </location>
</feature>
<reference evidence="2 3" key="1">
    <citation type="submission" date="2022-07" db="EMBL/GenBank/DDBJ databases">
        <title>Genome-wide signatures of adaptation to extreme environments.</title>
        <authorList>
            <person name="Cho C.H."/>
            <person name="Yoon H.S."/>
        </authorList>
    </citation>
    <scope>NUCLEOTIDE SEQUENCE [LARGE SCALE GENOMIC DNA]</scope>
    <source>
        <strain evidence="2 3">DBV 063 E5</strain>
    </source>
</reference>
<feature type="region of interest" description="Disordered" evidence="1">
    <location>
        <begin position="1841"/>
        <end position="1865"/>
    </location>
</feature>
<feature type="compositionally biased region" description="Low complexity" evidence="1">
    <location>
        <begin position="194"/>
        <end position="212"/>
    </location>
</feature>
<name>A0AAV9ISC5_CYACA</name>
<feature type="compositionally biased region" description="Polar residues" evidence="1">
    <location>
        <begin position="1470"/>
        <end position="1499"/>
    </location>
</feature>
<dbReference type="Proteomes" id="UP001301350">
    <property type="component" value="Unassembled WGS sequence"/>
</dbReference>
<feature type="region of interest" description="Disordered" evidence="1">
    <location>
        <begin position="1"/>
        <end position="163"/>
    </location>
</feature>
<dbReference type="EMBL" id="JANCYW010000004">
    <property type="protein sequence ID" value="KAK4535205.1"/>
    <property type="molecule type" value="Genomic_DNA"/>
</dbReference>
<feature type="region of interest" description="Disordered" evidence="1">
    <location>
        <begin position="188"/>
        <end position="299"/>
    </location>
</feature>
<organism evidence="2 3">
    <name type="scientific">Cyanidium caldarium</name>
    <name type="common">Red alga</name>
    <dbReference type="NCBI Taxonomy" id="2771"/>
    <lineage>
        <taxon>Eukaryota</taxon>
        <taxon>Rhodophyta</taxon>
        <taxon>Bangiophyceae</taxon>
        <taxon>Cyanidiales</taxon>
        <taxon>Cyanidiaceae</taxon>
        <taxon>Cyanidium</taxon>
    </lineage>
</organism>
<feature type="region of interest" description="Disordered" evidence="1">
    <location>
        <begin position="952"/>
        <end position="977"/>
    </location>
</feature>
<feature type="compositionally biased region" description="Low complexity" evidence="1">
    <location>
        <begin position="105"/>
        <end position="122"/>
    </location>
</feature>
<evidence type="ECO:0000256" key="1">
    <source>
        <dbReference type="SAM" id="MobiDB-lite"/>
    </source>
</evidence>